<dbReference type="AlphaFoldDB" id="A0A061J5M5"/>
<evidence type="ECO:0000313" key="7">
    <source>
        <dbReference type="EMBL" id="ESL08572.1"/>
    </source>
</evidence>
<evidence type="ECO:0000256" key="5">
    <source>
        <dbReference type="SAM" id="Coils"/>
    </source>
</evidence>
<gene>
    <name evidence="7" type="ORF">TRSC58_03723</name>
</gene>
<dbReference type="InterPro" id="IPR051185">
    <property type="entry name" value="ASPM"/>
</dbReference>
<dbReference type="GO" id="GO:0005737">
    <property type="term" value="C:cytoplasm"/>
    <property type="evidence" value="ECO:0007669"/>
    <property type="project" value="UniProtKB-SubCell"/>
</dbReference>
<dbReference type="PANTHER" id="PTHR22706:SF1">
    <property type="entry name" value="ASSEMBLY FACTOR FOR SPINDLE MICROTUBULES"/>
    <property type="match status" value="1"/>
</dbReference>
<protein>
    <recommendedName>
        <fullName evidence="9">IQ calmodulin-binding protein</fullName>
    </recommendedName>
</protein>
<evidence type="ECO:0008006" key="9">
    <source>
        <dbReference type="Google" id="ProtNLM"/>
    </source>
</evidence>
<dbReference type="VEuPathDB" id="TriTrypDB:TRSC58_03723"/>
<keyword evidence="8" id="KW-1185">Reference proteome</keyword>
<dbReference type="Pfam" id="PF00612">
    <property type="entry name" value="IQ"/>
    <property type="match status" value="4"/>
</dbReference>
<keyword evidence="2" id="KW-0963">Cytoplasm</keyword>
<feature type="compositionally biased region" description="Polar residues" evidence="6">
    <location>
        <begin position="23"/>
        <end position="45"/>
    </location>
</feature>
<feature type="region of interest" description="Disordered" evidence="6">
    <location>
        <begin position="1"/>
        <end position="45"/>
    </location>
</feature>
<comment type="subcellular location">
    <subcellularLocation>
        <location evidence="1">Cytoplasm</location>
    </subcellularLocation>
</comment>
<dbReference type="GO" id="GO:0051295">
    <property type="term" value="P:establishment of meiotic spindle localization"/>
    <property type="evidence" value="ECO:0007669"/>
    <property type="project" value="TreeGrafter"/>
</dbReference>
<dbReference type="InterPro" id="IPR000048">
    <property type="entry name" value="IQ_motif_EF-hand-BS"/>
</dbReference>
<evidence type="ECO:0000256" key="2">
    <source>
        <dbReference type="ARBA" id="ARBA00022490"/>
    </source>
</evidence>
<keyword evidence="5" id="KW-0175">Coiled coil</keyword>
<dbReference type="SMART" id="SM00015">
    <property type="entry name" value="IQ"/>
    <property type="match status" value="8"/>
</dbReference>
<evidence type="ECO:0000256" key="4">
    <source>
        <dbReference type="ARBA" id="ARBA00022860"/>
    </source>
</evidence>
<evidence type="ECO:0000256" key="1">
    <source>
        <dbReference type="ARBA" id="ARBA00004496"/>
    </source>
</evidence>
<dbReference type="GO" id="GO:0007051">
    <property type="term" value="P:spindle organization"/>
    <property type="evidence" value="ECO:0007669"/>
    <property type="project" value="TreeGrafter"/>
</dbReference>
<dbReference type="GO" id="GO:0000922">
    <property type="term" value="C:spindle pole"/>
    <property type="evidence" value="ECO:0007669"/>
    <property type="project" value="TreeGrafter"/>
</dbReference>
<evidence type="ECO:0000256" key="6">
    <source>
        <dbReference type="SAM" id="MobiDB-lite"/>
    </source>
</evidence>
<dbReference type="EMBL" id="AUPL01003723">
    <property type="protein sequence ID" value="ESL08572.1"/>
    <property type="molecule type" value="Genomic_DNA"/>
</dbReference>
<evidence type="ECO:0000256" key="3">
    <source>
        <dbReference type="ARBA" id="ARBA00022737"/>
    </source>
</evidence>
<proteinExistence type="predicted"/>
<dbReference type="GO" id="GO:0000278">
    <property type="term" value="P:mitotic cell cycle"/>
    <property type="evidence" value="ECO:0007669"/>
    <property type="project" value="TreeGrafter"/>
</dbReference>
<accession>A0A061J5M5</accession>
<dbReference type="PANTHER" id="PTHR22706">
    <property type="entry name" value="ASSEMBLY FACTOR FOR SPINDLE MICROTUBULES"/>
    <property type="match status" value="1"/>
</dbReference>
<evidence type="ECO:0000313" key="8">
    <source>
        <dbReference type="Proteomes" id="UP000031737"/>
    </source>
</evidence>
<feature type="coiled-coil region" evidence="5">
    <location>
        <begin position="464"/>
        <end position="494"/>
    </location>
</feature>
<reference evidence="7 8" key="1">
    <citation type="submission" date="2013-07" db="EMBL/GenBank/DDBJ databases">
        <authorList>
            <person name="Stoco P.H."/>
            <person name="Wagner G."/>
            <person name="Gerber A."/>
            <person name="Zaha A."/>
            <person name="Thompson C."/>
            <person name="Bartholomeu D.C."/>
            <person name="Luckemeyer D.D."/>
            <person name="Bahia D."/>
            <person name="Loreto E."/>
            <person name="Prestes E.B."/>
            <person name="Lima F.M."/>
            <person name="Rodrigues-Luiz G."/>
            <person name="Vallejo G.A."/>
            <person name="Filho J.F."/>
            <person name="Monteiro K.M."/>
            <person name="Tyler K.M."/>
            <person name="de Almeida L.G."/>
            <person name="Ortiz M.F."/>
            <person name="Siervo M.A."/>
            <person name="de Moraes M.H."/>
            <person name="Cunha O.L."/>
            <person name="Mendonca-Neto R."/>
            <person name="Silva R."/>
            <person name="Teixeira S.M."/>
            <person name="Murta S.M."/>
            <person name="Sincero T.C."/>
            <person name="Mendes T.A."/>
            <person name="Urmenyi T.P."/>
            <person name="Silva V.G."/>
            <person name="da Rocha W.D."/>
            <person name="Andersson B."/>
            <person name="Romanha A.J."/>
            <person name="Steindel M."/>
            <person name="de Vasconcelos A.T."/>
            <person name="Grisard E.C."/>
        </authorList>
    </citation>
    <scope>NUCLEOTIDE SEQUENCE [LARGE SCALE GENOMIC DNA]</scope>
    <source>
        <strain evidence="7 8">SC58</strain>
    </source>
</reference>
<dbReference type="GO" id="GO:0005516">
    <property type="term" value="F:calmodulin binding"/>
    <property type="evidence" value="ECO:0007669"/>
    <property type="project" value="UniProtKB-KW"/>
</dbReference>
<keyword evidence="4" id="KW-0112">Calmodulin-binding</keyword>
<dbReference type="Proteomes" id="UP000031737">
    <property type="component" value="Unassembled WGS sequence"/>
</dbReference>
<organism evidence="7 8">
    <name type="scientific">Trypanosoma rangeli SC58</name>
    <dbReference type="NCBI Taxonomy" id="429131"/>
    <lineage>
        <taxon>Eukaryota</taxon>
        <taxon>Discoba</taxon>
        <taxon>Euglenozoa</taxon>
        <taxon>Kinetoplastea</taxon>
        <taxon>Metakinetoplastina</taxon>
        <taxon>Trypanosomatida</taxon>
        <taxon>Trypanosomatidae</taxon>
        <taxon>Trypanosoma</taxon>
        <taxon>Herpetosoma</taxon>
    </lineage>
</organism>
<comment type="caution">
    <text evidence="7">The sequence shown here is derived from an EMBL/GenBank/DDBJ whole genome shotgun (WGS) entry which is preliminary data.</text>
</comment>
<dbReference type="OrthoDB" id="252964at2759"/>
<sequence>MRCRPIPRRLSGCRRLKPGGGTWLSQGSPPPVQSKSTSLQRQRSLLQGRSFSNLKDKRGSRAKAESESSVMTSALLDTLRKERAATPPREDDLFAMDFVTRPETPPLITFVPKPAFHCYKHLRKELRRLMCEIGKEARVAMSTTTTTGAEFRESVDGTDGHRSIVSESRIASPDPENYMRIMDKKLRHLSRLLPDEEFERKEWATVTIQSFWRGVVDRREYHQRFLALHEAMLRREAAEVIQHAFRNYRATREPIQTKKALRAHRIMVQRIIRIQSYLYCKKSLEEVGERTVVSLQRLIAAMLEARRRNAAAVRLQSFWRMCQVWFWLRRTVAATQTIQRVWRGHRGRFRAREARVRFRLEEQRRIARHTAAICPIQRWWKSILLLRACKAIVAQRQRDLAAHLAAEEQKFNVEWECIKLVPNVELYVQKVLSVLRGFRCRAALARQRKFTHILRRFLLRMVWKKRGERRLQRLQEERQETRALRRRREEVMDATIRIQCVARRWLASRVRTVLWDELQRKHHHARVIQRAYRRCVGRRLIHSKKVEAAFEEERRMAAQLMQYSASKIQATWRMHSVRRSQAEFLDFLRRDRHVFASRIQKAWSAYKARCQSDWLRLDQDDTHRLLQEQQLQLTAAVRIQSVGRMFLVRQKLLREGVTLRPTPAFMHRCARTIQSAWRRHAAYEYVQQLRFSRAYYDQQKISMEALYVYATTIQSLVRAKILNPPRVTARRLEVECNEDHRRKREEAMRSYYDAIPAQEDVDGTAALVQPPPAGLLPAVATEECVPTAVEPEPEPEPEPVA</sequence>
<keyword evidence="3" id="KW-0677">Repeat</keyword>
<dbReference type="PROSITE" id="PS50096">
    <property type="entry name" value="IQ"/>
    <property type="match status" value="4"/>
</dbReference>
<dbReference type="Gene3D" id="1.20.5.190">
    <property type="match status" value="2"/>
</dbReference>
<feature type="compositionally biased region" description="Basic residues" evidence="6">
    <location>
        <begin position="1"/>
        <end position="17"/>
    </location>
</feature>
<name>A0A061J5M5_TRYRA</name>